<dbReference type="Gene3D" id="3.30.420.10">
    <property type="entry name" value="Ribonuclease H-like superfamily/Ribonuclease H"/>
    <property type="match status" value="1"/>
</dbReference>
<keyword evidence="9" id="KW-0239">DNA-directed DNA polymerase</keyword>
<dbReference type="PANTHER" id="PTHR42648">
    <property type="entry name" value="TRANSPOSASE, PUTATIVE-RELATED"/>
    <property type="match status" value="1"/>
</dbReference>
<keyword evidence="5" id="KW-0378">Hydrolase</keyword>
<gene>
    <name evidence="12" type="ORF">BT96DRAFT_842425</name>
</gene>
<dbReference type="InterPro" id="IPR036397">
    <property type="entry name" value="RNaseH_sf"/>
</dbReference>
<keyword evidence="3" id="KW-0479">Metal-binding</keyword>
<reference evidence="12" key="1">
    <citation type="journal article" date="2019" name="Environ. Microbiol.">
        <title>Fungal ecological strategies reflected in gene transcription - a case study of two litter decomposers.</title>
        <authorList>
            <person name="Barbi F."/>
            <person name="Kohler A."/>
            <person name="Barry K."/>
            <person name="Baskaran P."/>
            <person name="Daum C."/>
            <person name="Fauchery L."/>
            <person name="Ihrmark K."/>
            <person name="Kuo A."/>
            <person name="LaButti K."/>
            <person name="Lipzen A."/>
            <person name="Morin E."/>
            <person name="Grigoriev I.V."/>
            <person name="Henrissat B."/>
            <person name="Lindahl B."/>
            <person name="Martin F."/>
        </authorList>
    </citation>
    <scope>NUCLEOTIDE SEQUENCE</scope>
    <source>
        <strain evidence="12">JB14</strain>
    </source>
</reference>
<dbReference type="SUPFAM" id="SSF53098">
    <property type="entry name" value="Ribonuclease H-like"/>
    <property type="match status" value="1"/>
</dbReference>
<evidence type="ECO:0008006" key="14">
    <source>
        <dbReference type="Google" id="ProtNLM"/>
    </source>
</evidence>
<dbReference type="PANTHER" id="PTHR42648:SF11">
    <property type="entry name" value="TRANSPOSON TY4-P GAG-POL POLYPROTEIN"/>
    <property type="match status" value="1"/>
</dbReference>
<dbReference type="GO" id="GO:0016787">
    <property type="term" value="F:hydrolase activity"/>
    <property type="evidence" value="ECO:0007669"/>
    <property type="project" value="UniProtKB-KW"/>
</dbReference>
<dbReference type="AlphaFoldDB" id="A0A6A4GFR5"/>
<evidence type="ECO:0000256" key="7">
    <source>
        <dbReference type="ARBA" id="ARBA00022908"/>
    </source>
</evidence>
<evidence type="ECO:0000256" key="1">
    <source>
        <dbReference type="ARBA" id="ARBA00022695"/>
    </source>
</evidence>
<organism evidence="12 13">
    <name type="scientific">Gymnopus androsaceus JB14</name>
    <dbReference type="NCBI Taxonomy" id="1447944"/>
    <lineage>
        <taxon>Eukaryota</taxon>
        <taxon>Fungi</taxon>
        <taxon>Dikarya</taxon>
        <taxon>Basidiomycota</taxon>
        <taxon>Agaricomycotina</taxon>
        <taxon>Agaricomycetes</taxon>
        <taxon>Agaricomycetidae</taxon>
        <taxon>Agaricales</taxon>
        <taxon>Marasmiineae</taxon>
        <taxon>Omphalotaceae</taxon>
        <taxon>Gymnopus</taxon>
    </lineage>
</organism>
<dbReference type="GO" id="GO:0003964">
    <property type="term" value="F:RNA-directed DNA polymerase activity"/>
    <property type="evidence" value="ECO:0007669"/>
    <property type="project" value="UniProtKB-KW"/>
</dbReference>
<evidence type="ECO:0000256" key="9">
    <source>
        <dbReference type="ARBA" id="ARBA00022932"/>
    </source>
</evidence>
<keyword evidence="8" id="KW-0695">RNA-directed DNA polymerase</keyword>
<dbReference type="GO" id="GO:0003676">
    <property type="term" value="F:nucleic acid binding"/>
    <property type="evidence" value="ECO:0007669"/>
    <property type="project" value="InterPro"/>
</dbReference>
<dbReference type="GO" id="GO:0006310">
    <property type="term" value="P:DNA recombination"/>
    <property type="evidence" value="ECO:0007669"/>
    <property type="project" value="UniProtKB-KW"/>
</dbReference>
<evidence type="ECO:0000256" key="3">
    <source>
        <dbReference type="ARBA" id="ARBA00022723"/>
    </source>
</evidence>
<keyword evidence="4" id="KW-0255">Endonuclease</keyword>
<keyword evidence="1" id="KW-0548">Nucleotidyltransferase</keyword>
<keyword evidence="2" id="KW-0540">Nuclease</keyword>
<feature type="region of interest" description="Disordered" evidence="11">
    <location>
        <begin position="129"/>
        <end position="167"/>
    </location>
</feature>
<keyword evidence="7" id="KW-0229">DNA integration</keyword>
<dbReference type="EMBL" id="ML770172">
    <property type="protein sequence ID" value="KAE9384310.1"/>
    <property type="molecule type" value="Genomic_DNA"/>
</dbReference>
<evidence type="ECO:0000256" key="5">
    <source>
        <dbReference type="ARBA" id="ARBA00022801"/>
    </source>
</evidence>
<name>A0A6A4GFR5_9AGAR</name>
<accession>A0A6A4GFR5</accession>
<evidence type="ECO:0000256" key="6">
    <source>
        <dbReference type="ARBA" id="ARBA00022842"/>
    </source>
</evidence>
<protein>
    <recommendedName>
        <fullName evidence="14">Copia protein</fullName>
    </recommendedName>
</protein>
<evidence type="ECO:0000313" key="12">
    <source>
        <dbReference type="EMBL" id="KAE9384310.1"/>
    </source>
</evidence>
<keyword evidence="10" id="KW-0233">DNA recombination</keyword>
<evidence type="ECO:0000313" key="13">
    <source>
        <dbReference type="Proteomes" id="UP000799118"/>
    </source>
</evidence>
<dbReference type="GO" id="GO:0015074">
    <property type="term" value="P:DNA integration"/>
    <property type="evidence" value="ECO:0007669"/>
    <property type="project" value="UniProtKB-KW"/>
</dbReference>
<dbReference type="InterPro" id="IPR039537">
    <property type="entry name" value="Retrotran_Ty1/copia-like"/>
</dbReference>
<dbReference type="GO" id="GO:0004519">
    <property type="term" value="F:endonuclease activity"/>
    <property type="evidence" value="ECO:0007669"/>
    <property type="project" value="UniProtKB-KW"/>
</dbReference>
<dbReference type="GO" id="GO:0046872">
    <property type="term" value="F:metal ion binding"/>
    <property type="evidence" value="ECO:0007669"/>
    <property type="project" value="UniProtKB-KW"/>
</dbReference>
<evidence type="ECO:0000256" key="8">
    <source>
        <dbReference type="ARBA" id="ARBA00022918"/>
    </source>
</evidence>
<keyword evidence="6" id="KW-0460">Magnesium</keyword>
<evidence type="ECO:0000256" key="11">
    <source>
        <dbReference type="SAM" id="MobiDB-lite"/>
    </source>
</evidence>
<evidence type="ECO:0000256" key="10">
    <source>
        <dbReference type="ARBA" id="ARBA00023172"/>
    </source>
</evidence>
<evidence type="ECO:0000256" key="2">
    <source>
        <dbReference type="ARBA" id="ARBA00022722"/>
    </source>
</evidence>
<sequence length="167" mass="18234">MIHNSGLSKSLWGEAMTHAVWLKNRTPTRVLGGKTPFELVYRRKPDLGKLPVWGTKVYVHSRKGGKLGMRAVVGNWVGFNGGNEDNVQSQGHRIHWKGKNSVTIEWSVSFATTENGGLDVVLENIKVEAEGENEEESLPPIKNSLNPESGSTPGTLNPAKSDSSTTK</sequence>
<keyword evidence="13" id="KW-1185">Reference proteome</keyword>
<dbReference type="GO" id="GO:0003887">
    <property type="term" value="F:DNA-directed DNA polymerase activity"/>
    <property type="evidence" value="ECO:0007669"/>
    <property type="project" value="UniProtKB-KW"/>
</dbReference>
<dbReference type="OrthoDB" id="2640446at2759"/>
<dbReference type="Proteomes" id="UP000799118">
    <property type="component" value="Unassembled WGS sequence"/>
</dbReference>
<evidence type="ECO:0000256" key="4">
    <source>
        <dbReference type="ARBA" id="ARBA00022759"/>
    </source>
</evidence>
<feature type="compositionally biased region" description="Polar residues" evidence="11">
    <location>
        <begin position="143"/>
        <end position="167"/>
    </location>
</feature>
<keyword evidence="9" id="KW-0808">Transferase</keyword>
<dbReference type="InterPro" id="IPR012337">
    <property type="entry name" value="RNaseH-like_sf"/>
</dbReference>
<proteinExistence type="predicted"/>